<name>A0AAD6ZP88_9AGAR</name>
<protein>
    <submittedName>
        <fullName evidence="1">Uncharacterized protein</fullName>
    </submittedName>
</protein>
<keyword evidence="2" id="KW-1185">Reference proteome</keyword>
<dbReference type="EMBL" id="JARIHO010000035">
    <property type="protein sequence ID" value="KAJ7331308.1"/>
    <property type="molecule type" value="Genomic_DNA"/>
</dbReference>
<reference evidence="1" key="1">
    <citation type="submission" date="2023-03" db="EMBL/GenBank/DDBJ databases">
        <title>Massive genome expansion in bonnet fungi (Mycena s.s.) driven by repeated elements and novel gene families across ecological guilds.</title>
        <authorList>
            <consortium name="Lawrence Berkeley National Laboratory"/>
            <person name="Harder C.B."/>
            <person name="Miyauchi S."/>
            <person name="Viragh M."/>
            <person name="Kuo A."/>
            <person name="Thoen E."/>
            <person name="Andreopoulos B."/>
            <person name="Lu D."/>
            <person name="Skrede I."/>
            <person name="Drula E."/>
            <person name="Henrissat B."/>
            <person name="Morin E."/>
            <person name="Kohler A."/>
            <person name="Barry K."/>
            <person name="LaButti K."/>
            <person name="Morin E."/>
            <person name="Salamov A."/>
            <person name="Lipzen A."/>
            <person name="Mereny Z."/>
            <person name="Hegedus B."/>
            <person name="Baldrian P."/>
            <person name="Stursova M."/>
            <person name="Weitz H."/>
            <person name="Taylor A."/>
            <person name="Grigoriev I.V."/>
            <person name="Nagy L.G."/>
            <person name="Martin F."/>
            <person name="Kauserud H."/>
        </authorList>
    </citation>
    <scope>NUCLEOTIDE SEQUENCE</scope>
    <source>
        <strain evidence="1">CBHHK002</strain>
    </source>
</reference>
<dbReference type="Proteomes" id="UP001218218">
    <property type="component" value="Unassembled WGS sequence"/>
</dbReference>
<comment type="caution">
    <text evidence="1">The sequence shown here is derived from an EMBL/GenBank/DDBJ whole genome shotgun (WGS) entry which is preliminary data.</text>
</comment>
<gene>
    <name evidence="1" type="ORF">DFH08DRAFT_814624</name>
</gene>
<dbReference type="AlphaFoldDB" id="A0AAD6ZP88"/>
<sequence>MWITNPVNDDSPALPETLKHISRSWITNPLNADSLIKHISRPTVKNSGAGTDGDNSRGMWMGNTGHINLLTKVTTVAKCRLAYRRSPGLSSDYVFVLGCSAGVTPADPPWRSPLGPLCGAIRSPQRPTAWGFTLFLVLRPLSDGRCPKIGKAMHPTAGRFRLNHMNLAIGWLESWFEYSKRLTLFVRPWMWAERRALSGTPVASPARSIATVALRRLAPNPFH</sequence>
<accession>A0AAD6ZP88</accession>
<proteinExistence type="predicted"/>
<evidence type="ECO:0000313" key="1">
    <source>
        <dbReference type="EMBL" id="KAJ7331308.1"/>
    </source>
</evidence>
<evidence type="ECO:0000313" key="2">
    <source>
        <dbReference type="Proteomes" id="UP001218218"/>
    </source>
</evidence>
<organism evidence="1 2">
    <name type="scientific">Mycena albidolilacea</name>
    <dbReference type="NCBI Taxonomy" id="1033008"/>
    <lineage>
        <taxon>Eukaryota</taxon>
        <taxon>Fungi</taxon>
        <taxon>Dikarya</taxon>
        <taxon>Basidiomycota</taxon>
        <taxon>Agaricomycotina</taxon>
        <taxon>Agaricomycetes</taxon>
        <taxon>Agaricomycetidae</taxon>
        <taxon>Agaricales</taxon>
        <taxon>Marasmiineae</taxon>
        <taxon>Mycenaceae</taxon>
        <taxon>Mycena</taxon>
    </lineage>
</organism>